<comment type="caution">
    <text evidence="2">The sequence shown here is derived from an EMBL/GenBank/DDBJ whole genome shotgun (WGS) entry which is preliminary data.</text>
</comment>
<keyword evidence="1" id="KW-1133">Transmembrane helix</keyword>
<accession>A0AAU9J681</accession>
<proteinExistence type="predicted"/>
<sequence>MGAETGYYFLFISTIGVFYMFGMGYFLSKDYNYIPIEDKVDHADVCYWTGVIYLAVAISCIIYLKKFASKDHSFDYQTDLQGKSRIRIGPHLR</sequence>
<evidence type="ECO:0000313" key="3">
    <source>
        <dbReference type="Proteomes" id="UP001162131"/>
    </source>
</evidence>
<reference evidence="2" key="1">
    <citation type="submission" date="2021-09" db="EMBL/GenBank/DDBJ databases">
        <authorList>
            <consortium name="AG Swart"/>
            <person name="Singh M."/>
            <person name="Singh A."/>
            <person name="Seah K."/>
            <person name="Emmerich C."/>
        </authorList>
    </citation>
    <scope>NUCLEOTIDE SEQUENCE</scope>
    <source>
        <strain evidence="2">ATCC30299</strain>
    </source>
</reference>
<organism evidence="2 3">
    <name type="scientific">Blepharisma stoltei</name>
    <dbReference type="NCBI Taxonomy" id="1481888"/>
    <lineage>
        <taxon>Eukaryota</taxon>
        <taxon>Sar</taxon>
        <taxon>Alveolata</taxon>
        <taxon>Ciliophora</taxon>
        <taxon>Postciliodesmatophora</taxon>
        <taxon>Heterotrichea</taxon>
        <taxon>Heterotrichida</taxon>
        <taxon>Blepharismidae</taxon>
        <taxon>Blepharisma</taxon>
    </lineage>
</organism>
<gene>
    <name evidence="2" type="ORF">BSTOLATCC_MIC28589</name>
</gene>
<dbReference type="EMBL" id="CAJZBQ010000028">
    <property type="protein sequence ID" value="CAG9321304.1"/>
    <property type="molecule type" value="Genomic_DNA"/>
</dbReference>
<dbReference type="AlphaFoldDB" id="A0AAU9J681"/>
<dbReference type="Proteomes" id="UP001162131">
    <property type="component" value="Unassembled WGS sequence"/>
</dbReference>
<keyword evidence="1" id="KW-0472">Membrane</keyword>
<evidence type="ECO:0000313" key="2">
    <source>
        <dbReference type="EMBL" id="CAG9321304.1"/>
    </source>
</evidence>
<feature type="transmembrane region" description="Helical" evidence="1">
    <location>
        <begin position="47"/>
        <end position="64"/>
    </location>
</feature>
<evidence type="ECO:0000256" key="1">
    <source>
        <dbReference type="SAM" id="Phobius"/>
    </source>
</evidence>
<protein>
    <submittedName>
        <fullName evidence="2">Uncharacterized protein</fullName>
    </submittedName>
</protein>
<feature type="transmembrane region" description="Helical" evidence="1">
    <location>
        <begin position="7"/>
        <end position="27"/>
    </location>
</feature>
<keyword evidence="3" id="KW-1185">Reference proteome</keyword>
<keyword evidence="1" id="KW-0812">Transmembrane</keyword>
<name>A0AAU9J681_9CILI</name>